<accession>A0A0L6W190</accession>
<evidence type="ECO:0000256" key="11">
    <source>
        <dbReference type="SAM" id="Phobius"/>
    </source>
</evidence>
<comment type="pathway">
    <text evidence="2">Cell wall biogenesis; lipoteichoic acid biosynthesis.</text>
</comment>
<feature type="transmembrane region" description="Helical" evidence="11">
    <location>
        <begin position="6"/>
        <end position="24"/>
    </location>
</feature>
<feature type="binding site" evidence="10">
    <location>
        <position position="456"/>
    </location>
    <ligand>
        <name>Mn(2+)</name>
        <dbReference type="ChEBI" id="CHEBI:29035"/>
    </ligand>
</feature>
<keyword evidence="9" id="KW-0464">Manganese</keyword>
<organism evidence="13 14">
    <name type="scientific">Thermincola ferriacetica</name>
    <dbReference type="NCBI Taxonomy" id="281456"/>
    <lineage>
        <taxon>Bacteria</taxon>
        <taxon>Bacillati</taxon>
        <taxon>Bacillota</taxon>
        <taxon>Clostridia</taxon>
        <taxon>Eubacteriales</taxon>
        <taxon>Thermincolaceae</taxon>
        <taxon>Thermincola</taxon>
    </lineage>
</organism>
<feature type="active site" evidence="8">
    <location>
        <position position="284"/>
    </location>
</feature>
<evidence type="ECO:0000256" key="6">
    <source>
        <dbReference type="ARBA" id="ARBA00022989"/>
    </source>
</evidence>
<dbReference type="Gene3D" id="3.30.1120.170">
    <property type="match status" value="1"/>
</dbReference>
<comment type="caution">
    <text evidence="13">The sequence shown here is derived from an EMBL/GenBank/DDBJ whole genome shotgun (WGS) entry which is preliminary data.</text>
</comment>
<evidence type="ECO:0000256" key="4">
    <source>
        <dbReference type="ARBA" id="ARBA00022475"/>
    </source>
</evidence>
<evidence type="ECO:0000256" key="2">
    <source>
        <dbReference type="ARBA" id="ARBA00004936"/>
    </source>
</evidence>
<gene>
    <name evidence="13" type="ORF">Tfer_1979</name>
</gene>
<evidence type="ECO:0000256" key="8">
    <source>
        <dbReference type="PIRSR" id="PIRSR005091-1"/>
    </source>
</evidence>
<feature type="binding site" evidence="9">
    <location>
        <position position="397"/>
    </location>
    <ligand>
        <name>substrate</name>
    </ligand>
</feature>
<dbReference type="AlphaFoldDB" id="A0A0L6W190"/>
<dbReference type="PANTHER" id="PTHR47371">
    <property type="entry name" value="LIPOTEICHOIC ACID SYNTHASE"/>
    <property type="match status" value="1"/>
</dbReference>
<dbReference type="RefSeq" id="WP_052218171.1">
    <property type="nucleotide sequence ID" value="NZ_LGTE01000013.1"/>
</dbReference>
<evidence type="ECO:0000256" key="5">
    <source>
        <dbReference type="ARBA" id="ARBA00022692"/>
    </source>
</evidence>
<dbReference type="InterPro" id="IPR017850">
    <property type="entry name" value="Alkaline_phosphatase_core_sf"/>
</dbReference>
<keyword evidence="9" id="KW-0479">Metal-binding</keyword>
<protein>
    <submittedName>
        <fullName evidence="13">Sulfatase</fullName>
    </submittedName>
</protein>
<dbReference type="GO" id="GO:0005886">
    <property type="term" value="C:plasma membrane"/>
    <property type="evidence" value="ECO:0007669"/>
    <property type="project" value="UniProtKB-SubCell"/>
</dbReference>
<feature type="transmembrane region" description="Helical" evidence="11">
    <location>
        <begin position="61"/>
        <end position="81"/>
    </location>
</feature>
<evidence type="ECO:0000256" key="3">
    <source>
        <dbReference type="ARBA" id="ARBA00009983"/>
    </source>
</evidence>
<keyword evidence="4" id="KW-1003">Cell membrane</keyword>
<keyword evidence="5 11" id="KW-0812">Transmembrane</keyword>
<feature type="transmembrane region" description="Helical" evidence="11">
    <location>
        <begin position="93"/>
        <end position="111"/>
    </location>
</feature>
<feature type="binding site" evidence="10">
    <location>
        <position position="284"/>
    </location>
    <ligand>
        <name>Mn(2+)</name>
        <dbReference type="ChEBI" id="CHEBI:29035"/>
    </ligand>
</feature>
<dbReference type="Gene3D" id="3.40.720.10">
    <property type="entry name" value="Alkaline Phosphatase, subunit A"/>
    <property type="match status" value="1"/>
</dbReference>
<dbReference type="SUPFAM" id="SSF53649">
    <property type="entry name" value="Alkaline phosphatase-like"/>
    <property type="match status" value="1"/>
</dbReference>
<evidence type="ECO:0000256" key="7">
    <source>
        <dbReference type="ARBA" id="ARBA00023136"/>
    </source>
</evidence>
<evidence type="ECO:0000256" key="1">
    <source>
        <dbReference type="ARBA" id="ARBA00004651"/>
    </source>
</evidence>
<evidence type="ECO:0000256" key="10">
    <source>
        <dbReference type="PIRSR" id="PIRSR005091-3"/>
    </source>
</evidence>
<comment type="similarity">
    <text evidence="3">Belongs to the LTA synthase family.</text>
</comment>
<dbReference type="CDD" id="cd16015">
    <property type="entry name" value="LTA_synthase"/>
    <property type="match status" value="1"/>
</dbReference>
<feature type="transmembrane region" description="Helical" evidence="11">
    <location>
        <begin position="36"/>
        <end position="55"/>
    </location>
</feature>
<sequence>MMKQFSVHIVPYLVTALSLTAKFLYLNWVTGSYVDIPWTISLGTLLMLTAPSIALNSGKRLWVLIVFDLIISVVLFADILYYRYYGDIISAPVLVQIGLVGPVLSSVIGLIKFSDLLLFLDLAIFLPFFGLISTGADNKSCRDICMRTVAAVAVMSIGYSVIFFSGNKFDANNRLQVINRAGLLYYHFADISNYLDGVVLGEEPMQKGDMAMIEKRFAGRKMTEGRLTGYAKGANVLVLQVEALQSFVLNLNINGQEITPNLNKLMKESLYFPNFYSQTAQGNTSDAEFLANVSLYPLQKGSVYFLYTKNDYRSLPQVLREMGYSTLVMHANEPEYWNRKYMYPSLHFATFYSGESYLLDEKIGLGLGDRSFLHQSVEKIKQARQPFYSYLITLTSHFPYNFPDKLKVLNLSPYEGTMAANYLHAIHYVDQAIGSFLAEMREQGLLDKTLVVIFGDHFALPENELARFGKLPDVKQALQVEKNRVPLIIRVPGGKQAGVINTPGGQIDIFPTLANLLNLNPGDLLTMGRDLVNAREGFVVFRDGSYIDKTNNYHNIAKEPQTPEAALALQELRISDLLIRYNLTDRLLNKKGVRPSNR</sequence>
<dbReference type="InterPro" id="IPR012160">
    <property type="entry name" value="LtaS-like"/>
</dbReference>
<feature type="domain" description="Sulfatase N-terminal" evidence="12">
    <location>
        <begin position="235"/>
        <end position="518"/>
    </location>
</feature>
<evidence type="ECO:0000256" key="9">
    <source>
        <dbReference type="PIRSR" id="PIRSR005091-2"/>
    </source>
</evidence>
<keyword evidence="14" id="KW-1185">Reference proteome</keyword>
<keyword evidence="6 11" id="KW-1133">Transmembrane helix</keyword>
<dbReference type="Proteomes" id="UP000037175">
    <property type="component" value="Unassembled WGS sequence"/>
</dbReference>
<dbReference type="GO" id="GO:0046872">
    <property type="term" value="F:metal ion binding"/>
    <property type="evidence" value="ECO:0007669"/>
    <property type="project" value="UniProtKB-KW"/>
</dbReference>
<feature type="transmembrane region" description="Helical" evidence="11">
    <location>
        <begin position="148"/>
        <end position="166"/>
    </location>
</feature>
<keyword evidence="7 11" id="KW-0472">Membrane</keyword>
<name>A0A0L6W190_9FIRM</name>
<evidence type="ECO:0000313" key="13">
    <source>
        <dbReference type="EMBL" id="KNZ69342.1"/>
    </source>
</evidence>
<reference evidence="14" key="1">
    <citation type="submission" date="2015-07" db="EMBL/GenBank/DDBJ databases">
        <title>Complete Genome of Thermincola ferriacetica strain Z-0001T.</title>
        <authorList>
            <person name="Lusk B."/>
            <person name="Badalamenti J.P."/>
            <person name="Parameswaran P."/>
            <person name="Bond D.R."/>
            <person name="Torres C.I."/>
        </authorList>
    </citation>
    <scope>NUCLEOTIDE SEQUENCE [LARGE SCALE GENOMIC DNA]</scope>
    <source>
        <strain evidence="14">Z-0001</strain>
    </source>
</reference>
<dbReference type="EMBL" id="LGTE01000013">
    <property type="protein sequence ID" value="KNZ69342.1"/>
    <property type="molecule type" value="Genomic_DNA"/>
</dbReference>
<evidence type="ECO:0000259" key="12">
    <source>
        <dbReference type="Pfam" id="PF00884"/>
    </source>
</evidence>
<proteinExistence type="inferred from homology"/>
<comment type="subcellular location">
    <subcellularLocation>
        <location evidence="1">Cell membrane</location>
        <topology evidence="1">Multi-pass membrane protein</topology>
    </subcellularLocation>
</comment>
<feature type="binding site" evidence="10">
    <location>
        <position position="242"/>
    </location>
    <ligand>
        <name>Mn(2+)</name>
        <dbReference type="ChEBI" id="CHEBI:29035"/>
    </ligand>
</feature>
<dbReference type="PANTHER" id="PTHR47371:SF3">
    <property type="entry name" value="PHOSPHOGLYCEROL TRANSFERASE I"/>
    <property type="match status" value="1"/>
</dbReference>
<evidence type="ECO:0000313" key="14">
    <source>
        <dbReference type="Proteomes" id="UP000037175"/>
    </source>
</evidence>
<dbReference type="Pfam" id="PF00884">
    <property type="entry name" value="Sulfatase"/>
    <property type="match status" value="1"/>
</dbReference>
<feature type="transmembrane region" description="Helical" evidence="11">
    <location>
        <begin position="117"/>
        <end position="136"/>
    </location>
</feature>
<dbReference type="InterPro" id="IPR000917">
    <property type="entry name" value="Sulfatase_N"/>
</dbReference>
<feature type="binding site" evidence="10">
    <location>
        <position position="457"/>
    </location>
    <ligand>
        <name>Mn(2+)</name>
        <dbReference type="ChEBI" id="CHEBI:29035"/>
    </ligand>
</feature>
<dbReference type="PIRSF" id="PIRSF005091">
    <property type="entry name" value="Mmb_sulf_HI1246"/>
    <property type="match status" value="1"/>
</dbReference>
<dbReference type="InterPro" id="IPR050448">
    <property type="entry name" value="OpgB/LTA_synthase_biosynth"/>
</dbReference>